<dbReference type="Gene3D" id="3.10.450.620">
    <property type="entry name" value="JHP933, nucleotidyltransferase-like core domain"/>
    <property type="match status" value="1"/>
</dbReference>
<accession>A0A811ZYT0</accession>
<proteinExistence type="predicted"/>
<evidence type="ECO:0000313" key="2">
    <source>
        <dbReference type="Proteomes" id="UP000614580"/>
    </source>
</evidence>
<comment type="caution">
    <text evidence="1">The sequence shown here is derived from an EMBL/GenBank/DDBJ whole genome shotgun (WGS) entry which is preliminary data.</text>
</comment>
<dbReference type="Proteomes" id="UP000614580">
    <property type="component" value="Unassembled WGS sequence"/>
</dbReference>
<name>A0A811ZYT0_9EURY</name>
<organism evidence="1 2">
    <name type="scientific">Candidatus Argoarchaeum ethanivorans</name>
    <dbReference type="NCBI Taxonomy" id="2608793"/>
    <lineage>
        <taxon>Archaea</taxon>
        <taxon>Methanobacteriati</taxon>
        <taxon>Methanobacteriota</taxon>
        <taxon>Stenosarchaea group</taxon>
        <taxon>Methanomicrobia</taxon>
        <taxon>Methanosarcinales</taxon>
        <taxon>Methanosarcinales incertae sedis</taxon>
        <taxon>GOM Arc I cluster</taxon>
        <taxon>Candidatus Argoarchaeum</taxon>
    </lineage>
</organism>
<dbReference type="Pfam" id="PF08843">
    <property type="entry name" value="AbiEii"/>
    <property type="match status" value="1"/>
</dbReference>
<dbReference type="AlphaFoldDB" id="A0A811ZYT0"/>
<dbReference type="EMBL" id="CAJHZY010000003">
    <property type="protein sequence ID" value="CAD7766637.1"/>
    <property type="molecule type" value="Genomic_DNA"/>
</dbReference>
<gene>
    <name evidence="1" type="ORF">DNFNHJIP_00035</name>
</gene>
<dbReference type="InterPro" id="IPR014942">
    <property type="entry name" value="AbiEii"/>
</dbReference>
<protein>
    <submittedName>
        <fullName evidence="1">Nucleotidyl transferase AbiEii toxin, Type IV TAsystem</fullName>
    </submittedName>
</protein>
<keyword evidence="1" id="KW-0808">Transferase</keyword>
<dbReference type="GO" id="GO:0016740">
    <property type="term" value="F:transferase activity"/>
    <property type="evidence" value="ECO:0007669"/>
    <property type="project" value="UniProtKB-KW"/>
</dbReference>
<evidence type="ECO:0000313" key="1">
    <source>
        <dbReference type="EMBL" id="CAD7766637.1"/>
    </source>
</evidence>
<reference evidence="1" key="1">
    <citation type="submission" date="2020-12" db="EMBL/GenBank/DDBJ databases">
        <authorList>
            <person name="Hahn C.J."/>
            <person name="Laso-Perez R."/>
            <person name="Vulcano F."/>
            <person name="Vaziourakis K.-M."/>
            <person name="Stokke R."/>
            <person name="Steen I.H."/>
            <person name="Teske A."/>
            <person name="Boetius A."/>
            <person name="Liebeke M."/>
            <person name="Amann R."/>
            <person name="Knittel K."/>
        </authorList>
    </citation>
    <scope>NUCLEOTIDE SEQUENCE</scope>
    <source>
        <strain evidence="1">Gfbio:c6db26ca-90af-429b-aeed-0e3e8aed0b5e:GoM-Arc1_AMV-AAA_792_C10</strain>
    </source>
</reference>
<sequence length="226" mass="26701">MQEKYYQNKLYPFQDRILKEIHNLKLDFYLTGGTALSRCYLKHRYSDDLDFFVNDHHEFRSQCNMAIELFKKSDWACDITTASDSFVRIFLEEGTLSMKVDFVNDVPFHFGNIENLPIFNQVDNWRNILSNKICALSRMEAKDIADIICIAQKYSFEWEDIIIEAKEKDLWVEPLEICKIIKEFPAELLLTIKWIMEINIDQMKSLIEILHDDIFYGKSNSLLSTA</sequence>